<dbReference type="Gene3D" id="1.10.1540.10">
    <property type="entry name" value="BEACH domain"/>
    <property type="match status" value="1"/>
</dbReference>
<dbReference type="InParanoid" id="D6WL26"/>
<dbReference type="SUPFAM" id="SSF50978">
    <property type="entry name" value="WD40 repeat-like"/>
    <property type="match status" value="1"/>
</dbReference>
<feature type="domain" description="BEACH-type PH" evidence="5">
    <location>
        <begin position="169"/>
        <end position="267"/>
    </location>
</feature>
<dbReference type="InterPro" id="IPR050865">
    <property type="entry name" value="BEACH_Domain"/>
</dbReference>
<dbReference type="Gene3D" id="2.130.10.10">
    <property type="entry name" value="YVTN repeat-like/Quinoprotein amine dehydrogenase"/>
    <property type="match status" value="2"/>
</dbReference>
<dbReference type="CDD" id="cd06071">
    <property type="entry name" value="Beach"/>
    <property type="match status" value="1"/>
</dbReference>
<gene>
    <name evidence="6" type="primary">AUGUSTUS-3.0.2_13522</name>
    <name evidence="6" type="ORF">TcasGA2_TC013522</name>
</gene>
<dbReference type="OMA" id="QVYKRRY"/>
<dbReference type="SUPFAM" id="SSF81837">
    <property type="entry name" value="BEACH domain"/>
    <property type="match status" value="1"/>
</dbReference>
<keyword evidence="7" id="KW-1185">Reference proteome</keyword>
<dbReference type="AlphaFoldDB" id="D6WL26"/>
<dbReference type="Pfam" id="PF02138">
    <property type="entry name" value="Beach"/>
    <property type="match status" value="1"/>
</dbReference>
<dbReference type="InterPro" id="IPR001680">
    <property type="entry name" value="WD40_rpt"/>
</dbReference>
<dbReference type="InterPro" id="IPR023362">
    <property type="entry name" value="PH-BEACH_dom"/>
</dbReference>
<evidence type="ECO:0000313" key="7">
    <source>
        <dbReference type="Proteomes" id="UP000007266"/>
    </source>
</evidence>
<dbReference type="Pfam" id="PF12894">
    <property type="entry name" value="ANAPC4_WD40"/>
    <property type="match status" value="1"/>
</dbReference>
<dbReference type="HOGENOM" id="CLU_000218_5_2_1"/>
<sequence>MDRGKFSLLLLDPGEIYFEDFSAVLIPPDITPKTFDSKKQDGRLKMCSKSLVFDPKDIYKPIIKIPLKNCVVIEQWKGSAKYLTNNNVLTVNCREYIEMLEGNIVAPYKFREATNFLFQLNYANIMNCLPQICQLHRASTLPAAEQADMIATIVHSRHARVSFDPLWLDLYEKVVLETEADKVTPLVVNPGRLLLSTSRLFFQPYNNVESVPVIKIELNSIKRMVKRRFLLRHIGLEIYCSESSSNPHIYLSFRSQQKRDHLYDNLLNQPVLKLEELDQDVMTLQWQNGIISNYDYLQYINSLGDRTINDLTQYPIFPWIISNYTDPELDFKDPKNYRDLSKPVGALNEVRLRRLLERYDEMSHPKFLYGSHYSTPGFVLFYLARLYPHYVLCLQSGRFDHPDRMFNSVADVYKNCQTNMSDFKELIPEFYDVSQEGNFLVNNMGINFGYRHNGLKVADVELPPWADSPQDFVRKLRDALESDVVSQGLHQWIDLIFGFKQQGEEAVKANNLFYHLCYEGNVDLDKIQDLNQRHALEVQIMEFGQIPKQVFKVPHPARKIGLPLLTEPHQVNLTETEDLWKNITSLEVVSTFNTHKNTVSHLFISDDGSRVTSVGHDSKLKVFSLEQSRQTRSANIGNMPLSSCIQMPNVNVLVIGSWDNQILLYDLDYGKVTESVLAHEDAITCMCWGRKSNILVSGSGDCTVKIWKGLNNNGIIKPIQCLQKQIDHNSHVNCLDFDNDNEHLAVGTEDGEVYIWKTGDFTLYKKYTIHSSSITAINYSPDGLKLALGAKNKTLQIVDVGTGLPVFTKTLKSAISCLKWVGFLLVLGCDDGSLFIWDIVEVRLLYEVSGAHSGAIKTVDISPEHAIIVTGSEDRLIKVWKPK</sequence>
<dbReference type="PANTHER" id="PTHR13743">
    <property type="entry name" value="BEIGE/BEACH-RELATED"/>
    <property type="match status" value="1"/>
</dbReference>
<feature type="repeat" description="WD" evidence="3">
    <location>
        <begin position="767"/>
        <end position="808"/>
    </location>
</feature>
<dbReference type="InterPro" id="IPR000409">
    <property type="entry name" value="BEACH_dom"/>
</dbReference>
<feature type="repeat" description="WD" evidence="3">
    <location>
        <begin position="849"/>
        <end position="883"/>
    </location>
</feature>
<reference evidence="6 7" key="2">
    <citation type="journal article" date="2010" name="Nucleic Acids Res.">
        <title>BeetleBase in 2010: revisions to provide comprehensive genomic information for Tribolium castaneum.</title>
        <authorList>
            <person name="Kim H.S."/>
            <person name="Murphy T."/>
            <person name="Xia J."/>
            <person name="Caragea D."/>
            <person name="Park Y."/>
            <person name="Beeman R.W."/>
            <person name="Lorenzen M.D."/>
            <person name="Butcher S."/>
            <person name="Manak J.R."/>
            <person name="Brown S.J."/>
        </authorList>
    </citation>
    <scope>GENOME REANNOTATION</scope>
    <source>
        <strain evidence="6 7">Georgia GA2</strain>
    </source>
</reference>
<dbReference type="InterPro" id="IPR036372">
    <property type="entry name" value="BEACH_dom_sf"/>
</dbReference>
<accession>D6WL26</accession>
<keyword evidence="1 3" id="KW-0853">WD repeat</keyword>
<dbReference type="PROSITE" id="PS51783">
    <property type="entry name" value="PH_BEACH"/>
    <property type="match status" value="1"/>
</dbReference>
<evidence type="ECO:0000256" key="3">
    <source>
        <dbReference type="PROSITE-ProRule" id="PRU00221"/>
    </source>
</evidence>
<evidence type="ECO:0000256" key="1">
    <source>
        <dbReference type="ARBA" id="ARBA00022574"/>
    </source>
</evidence>
<proteinExistence type="predicted"/>
<reference evidence="6 7" key="1">
    <citation type="journal article" date="2008" name="Nature">
        <title>The genome of the model beetle and pest Tribolium castaneum.</title>
        <authorList>
            <consortium name="Tribolium Genome Sequencing Consortium"/>
            <person name="Richards S."/>
            <person name="Gibbs R.A."/>
            <person name="Weinstock G.M."/>
            <person name="Brown S.J."/>
            <person name="Denell R."/>
            <person name="Beeman R.W."/>
            <person name="Gibbs R."/>
            <person name="Beeman R.W."/>
            <person name="Brown S.J."/>
            <person name="Bucher G."/>
            <person name="Friedrich M."/>
            <person name="Grimmelikhuijzen C.J."/>
            <person name="Klingler M."/>
            <person name="Lorenzen M."/>
            <person name="Richards S."/>
            <person name="Roth S."/>
            <person name="Schroder R."/>
            <person name="Tautz D."/>
            <person name="Zdobnov E.M."/>
            <person name="Muzny D."/>
            <person name="Gibbs R.A."/>
            <person name="Weinstock G.M."/>
            <person name="Attaway T."/>
            <person name="Bell S."/>
            <person name="Buhay C.J."/>
            <person name="Chandrabose M.N."/>
            <person name="Chavez D."/>
            <person name="Clerk-Blankenburg K.P."/>
            <person name="Cree A."/>
            <person name="Dao M."/>
            <person name="Davis C."/>
            <person name="Chacko J."/>
            <person name="Dinh H."/>
            <person name="Dugan-Rocha S."/>
            <person name="Fowler G."/>
            <person name="Garner T.T."/>
            <person name="Garnes J."/>
            <person name="Gnirke A."/>
            <person name="Hawes A."/>
            <person name="Hernandez J."/>
            <person name="Hines S."/>
            <person name="Holder M."/>
            <person name="Hume J."/>
            <person name="Jhangiani S.N."/>
            <person name="Joshi V."/>
            <person name="Khan Z.M."/>
            <person name="Jackson L."/>
            <person name="Kovar C."/>
            <person name="Kowis A."/>
            <person name="Lee S."/>
            <person name="Lewis L.R."/>
            <person name="Margolis J."/>
            <person name="Morgan M."/>
            <person name="Nazareth L.V."/>
            <person name="Nguyen N."/>
            <person name="Okwuonu G."/>
            <person name="Parker D."/>
            <person name="Richards S."/>
            <person name="Ruiz S.J."/>
            <person name="Santibanez J."/>
            <person name="Savard J."/>
            <person name="Scherer S.E."/>
            <person name="Schneider B."/>
            <person name="Sodergren E."/>
            <person name="Tautz D."/>
            <person name="Vattahil S."/>
            <person name="Villasana D."/>
            <person name="White C.S."/>
            <person name="Wright R."/>
            <person name="Park Y."/>
            <person name="Beeman R.W."/>
            <person name="Lord J."/>
            <person name="Oppert B."/>
            <person name="Lorenzen M."/>
            <person name="Brown S."/>
            <person name="Wang L."/>
            <person name="Savard J."/>
            <person name="Tautz D."/>
            <person name="Richards S."/>
            <person name="Weinstock G."/>
            <person name="Gibbs R.A."/>
            <person name="Liu Y."/>
            <person name="Worley K."/>
            <person name="Weinstock G."/>
            <person name="Elsik C.G."/>
            <person name="Reese J.T."/>
            <person name="Elhaik E."/>
            <person name="Landan G."/>
            <person name="Graur D."/>
            <person name="Arensburger P."/>
            <person name="Atkinson P."/>
            <person name="Beeman R.W."/>
            <person name="Beidler J."/>
            <person name="Brown S.J."/>
            <person name="Demuth J.P."/>
            <person name="Drury D.W."/>
            <person name="Du Y.Z."/>
            <person name="Fujiwara H."/>
            <person name="Lorenzen M."/>
            <person name="Maselli V."/>
            <person name="Osanai M."/>
            <person name="Park Y."/>
            <person name="Robertson H.M."/>
            <person name="Tu Z."/>
            <person name="Wang J.J."/>
            <person name="Wang S."/>
            <person name="Richards S."/>
            <person name="Song H."/>
            <person name="Zhang L."/>
            <person name="Sodergren E."/>
            <person name="Werner D."/>
            <person name="Stanke M."/>
            <person name="Morgenstern B."/>
            <person name="Solovyev V."/>
            <person name="Kosarev P."/>
            <person name="Brown G."/>
            <person name="Chen H.C."/>
            <person name="Ermolaeva O."/>
            <person name="Hlavina W."/>
            <person name="Kapustin Y."/>
            <person name="Kiryutin B."/>
            <person name="Kitts P."/>
            <person name="Maglott D."/>
            <person name="Pruitt K."/>
            <person name="Sapojnikov V."/>
            <person name="Souvorov A."/>
            <person name="Mackey A.J."/>
            <person name="Waterhouse R.M."/>
            <person name="Wyder S."/>
            <person name="Zdobnov E.M."/>
            <person name="Zdobnov E.M."/>
            <person name="Wyder S."/>
            <person name="Kriventseva E.V."/>
            <person name="Kadowaki T."/>
            <person name="Bork P."/>
            <person name="Aranda M."/>
            <person name="Bao R."/>
            <person name="Beermann A."/>
            <person name="Berns N."/>
            <person name="Bolognesi R."/>
            <person name="Bonneton F."/>
            <person name="Bopp D."/>
            <person name="Brown S.J."/>
            <person name="Bucher G."/>
            <person name="Butts T."/>
            <person name="Chaumot A."/>
            <person name="Denell R.E."/>
            <person name="Ferrier D.E."/>
            <person name="Friedrich M."/>
            <person name="Gordon C.M."/>
            <person name="Jindra M."/>
            <person name="Klingler M."/>
            <person name="Lan Q."/>
            <person name="Lattorff H.M."/>
            <person name="Laudet V."/>
            <person name="von Levetsow C."/>
            <person name="Liu Z."/>
            <person name="Lutz R."/>
            <person name="Lynch J.A."/>
            <person name="da Fonseca R.N."/>
            <person name="Posnien N."/>
            <person name="Reuter R."/>
            <person name="Roth S."/>
            <person name="Savard J."/>
            <person name="Schinko J.B."/>
            <person name="Schmitt C."/>
            <person name="Schoppmeier M."/>
            <person name="Schroder R."/>
            <person name="Shippy T.D."/>
            <person name="Simonnet F."/>
            <person name="Marques-Souza H."/>
            <person name="Tautz D."/>
            <person name="Tomoyasu Y."/>
            <person name="Trauner J."/>
            <person name="Van der Zee M."/>
            <person name="Vervoort M."/>
            <person name="Wittkopp N."/>
            <person name="Wimmer E.A."/>
            <person name="Yang X."/>
            <person name="Jones A.K."/>
            <person name="Sattelle D.B."/>
            <person name="Ebert P.R."/>
            <person name="Nelson D."/>
            <person name="Scott J.G."/>
            <person name="Beeman R.W."/>
            <person name="Muthukrishnan S."/>
            <person name="Kramer K.J."/>
            <person name="Arakane Y."/>
            <person name="Beeman R.W."/>
            <person name="Zhu Q."/>
            <person name="Hogenkamp D."/>
            <person name="Dixit R."/>
            <person name="Oppert B."/>
            <person name="Jiang H."/>
            <person name="Zou Z."/>
            <person name="Marshall J."/>
            <person name="Elpidina E."/>
            <person name="Vinokurov K."/>
            <person name="Oppert C."/>
            <person name="Zou Z."/>
            <person name="Evans J."/>
            <person name="Lu Z."/>
            <person name="Zhao P."/>
            <person name="Sumathipala N."/>
            <person name="Altincicek B."/>
            <person name="Vilcinskas A."/>
            <person name="Williams M."/>
            <person name="Hultmark D."/>
            <person name="Hetru C."/>
            <person name="Jiang H."/>
            <person name="Grimmelikhuijzen C.J."/>
            <person name="Hauser F."/>
            <person name="Cazzamali G."/>
            <person name="Williamson M."/>
            <person name="Park Y."/>
            <person name="Li B."/>
            <person name="Tanaka Y."/>
            <person name="Predel R."/>
            <person name="Neupert S."/>
            <person name="Schachtner J."/>
            <person name="Verleyen P."/>
            <person name="Raible F."/>
            <person name="Bork P."/>
            <person name="Friedrich M."/>
            <person name="Walden K.K."/>
            <person name="Robertson H.M."/>
            <person name="Angeli S."/>
            <person name="Foret S."/>
            <person name="Bucher G."/>
            <person name="Schuetz S."/>
            <person name="Maleszka R."/>
            <person name="Wimmer E.A."/>
            <person name="Beeman R.W."/>
            <person name="Lorenzen M."/>
            <person name="Tomoyasu Y."/>
            <person name="Miller S.C."/>
            <person name="Grossmann D."/>
            <person name="Bucher G."/>
        </authorList>
    </citation>
    <scope>NUCLEOTIDE SEQUENCE [LARGE SCALE GENOMIC DNA]</scope>
    <source>
        <strain evidence="6 7">Georgia GA2</strain>
    </source>
</reference>
<dbReference type="CDD" id="cd00200">
    <property type="entry name" value="WD40"/>
    <property type="match status" value="1"/>
</dbReference>
<dbReference type="CDD" id="cd01201">
    <property type="entry name" value="PH_BEACH"/>
    <property type="match status" value="1"/>
</dbReference>
<dbReference type="PANTHER" id="PTHR13743:SF123">
    <property type="entry name" value="PROTEIN FAN"/>
    <property type="match status" value="1"/>
</dbReference>
<dbReference type="EMBL" id="KQ971343">
    <property type="protein sequence ID" value="EFA03520.2"/>
    <property type="molecule type" value="Genomic_DNA"/>
</dbReference>
<dbReference type="OrthoDB" id="26681at2759"/>
<name>D6WL26_TRICA</name>
<dbReference type="PROSITE" id="PS50082">
    <property type="entry name" value="WD_REPEATS_2"/>
    <property type="match status" value="5"/>
</dbReference>
<dbReference type="Proteomes" id="UP000007266">
    <property type="component" value="Linkage group 5"/>
</dbReference>
<dbReference type="SMART" id="SM00320">
    <property type="entry name" value="WD40"/>
    <property type="match status" value="7"/>
</dbReference>
<dbReference type="InterPro" id="IPR057496">
    <property type="entry name" value="FAN-like_PH"/>
</dbReference>
<dbReference type="InterPro" id="IPR011993">
    <property type="entry name" value="PH-like_dom_sf"/>
</dbReference>
<evidence type="ECO:0000256" key="2">
    <source>
        <dbReference type="ARBA" id="ARBA00022737"/>
    </source>
</evidence>
<dbReference type="SUPFAM" id="SSF50729">
    <property type="entry name" value="PH domain-like"/>
    <property type="match status" value="1"/>
</dbReference>
<dbReference type="PROSITE" id="PS50197">
    <property type="entry name" value="BEACH"/>
    <property type="match status" value="1"/>
</dbReference>
<evidence type="ECO:0000259" key="5">
    <source>
        <dbReference type="PROSITE" id="PS51783"/>
    </source>
</evidence>
<dbReference type="eggNOG" id="KOG1786">
    <property type="taxonomic scope" value="Eukaryota"/>
</dbReference>
<protein>
    <submittedName>
        <fullName evidence="6">Neurobeachin-like Protein</fullName>
    </submittedName>
</protein>
<dbReference type="Pfam" id="PF00400">
    <property type="entry name" value="WD40"/>
    <property type="match status" value="4"/>
</dbReference>
<dbReference type="SMART" id="SM01026">
    <property type="entry name" value="Beach"/>
    <property type="match status" value="1"/>
</dbReference>
<dbReference type="STRING" id="7070.D6WL26"/>
<keyword evidence="2" id="KW-0677">Repeat</keyword>
<dbReference type="Pfam" id="PF25400">
    <property type="entry name" value="PH_FAN"/>
    <property type="match status" value="1"/>
</dbReference>
<evidence type="ECO:0000313" key="6">
    <source>
        <dbReference type="EMBL" id="EFA03520.2"/>
    </source>
</evidence>
<feature type="repeat" description="WD" evidence="3">
    <location>
        <begin position="676"/>
        <end position="708"/>
    </location>
</feature>
<feature type="repeat" description="WD" evidence="3">
    <location>
        <begin position="592"/>
        <end position="633"/>
    </location>
</feature>
<dbReference type="PROSITE" id="PS50294">
    <property type="entry name" value="WD_REPEATS_REGION"/>
    <property type="match status" value="3"/>
</dbReference>
<dbReference type="KEGG" id="tca:660295"/>
<evidence type="ECO:0000259" key="4">
    <source>
        <dbReference type="PROSITE" id="PS50197"/>
    </source>
</evidence>
<organism evidence="6 7">
    <name type="scientific">Tribolium castaneum</name>
    <name type="common">Red flour beetle</name>
    <dbReference type="NCBI Taxonomy" id="7070"/>
    <lineage>
        <taxon>Eukaryota</taxon>
        <taxon>Metazoa</taxon>
        <taxon>Ecdysozoa</taxon>
        <taxon>Arthropoda</taxon>
        <taxon>Hexapoda</taxon>
        <taxon>Insecta</taxon>
        <taxon>Pterygota</taxon>
        <taxon>Neoptera</taxon>
        <taxon>Endopterygota</taxon>
        <taxon>Coleoptera</taxon>
        <taxon>Polyphaga</taxon>
        <taxon>Cucujiformia</taxon>
        <taxon>Tenebrionidae</taxon>
        <taxon>Tenebrionidae incertae sedis</taxon>
        <taxon>Tribolium</taxon>
    </lineage>
</organism>
<feature type="repeat" description="WD" evidence="3">
    <location>
        <begin position="725"/>
        <end position="757"/>
    </location>
</feature>
<dbReference type="InterPro" id="IPR024977">
    <property type="entry name" value="Apc4-like_WD40_dom"/>
</dbReference>
<dbReference type="Gene3D" id="2.30.29.30">
    <property type="entry name" value="Pleckstrin-homology domain (PH domain)/Phosphotyrosine-binding domain (PTB)"/>
    <property type="match status" value="1"/>
</dbReference>
<dbReference type="InterPro" id="IPR036322">
    <property type="entry name" value="WD40_repeat_dom_sf"/>
</dbReference>
<dbReference type="InterPro" id="IPR015943">
    <property type="entry name" value="WD40/YVTN_repeat-like_dom_sf"/>
</dbReference>
<dbReference type="FunFam" id="1.10.1540.10:FF:000001">
    <property type="entry name" value="neurobeachin isoform X1"/>
    <property type="match status" value="1"/>
</dbReference>
<feature type="domain" description="BEACH" evidence="4">
    <location>
        <begin position="271"/>
        <end position="558"/>
    </location>
</feature>